<sequence>MGNIPLGRLQSVSVVINEKERQFCIVYPICESDLKYYRGCIEKGSRLASDDRADMYAATGTGNGSEVVGDHSVADVAEADKEDCYPYYRYDPEKNDGPLLTLFPFLQRYFP</sequence>
<reference evidence="1" key="1">
    <citation type="journal article" date="2017" name="Appl. Environ. Microbiol.">
        <title>Molecular characterization of an Endozoicomonas-like organism causing infection in king scallop Pecten maximus L.</title>
        <authorList>
            <person name="Cano I."/>
            <person name="van Aerle R."/>
            <person name="Ross S."/>
            <person name="Verner-Jeffreys D.W."/>
            <person name="Paley R.K."/>
            <person name="Rimmer G."/>
            <person name="Ryder D."/>
            <person name="Hooper P."/>
            <person name="Stone D."/>
            <person name="Feist S.W."/>
        </authorList>
    </citation>
    <scope>NUCLEOTIDE SEQUENCE</scope>
</reference>
<gene>
    <name evidence="1" type="ORF">CI610_00015</name>
</gene>
<evidence type="ECO:0000313" key="1">
    <source>
        <dbReference type="EMBL" id="PJE80962.1"/>
    </source>
</evidence>
<protein>
    <submittedName>
        <fullName evidence="1">Uncharacterized protein</fullName>
    </submittedName>
</protein>
<comment type="caution">
    <text evidence="1">The sequence shown here is derived from an EMBL/GenBank/DDBJ whole genome shotgun (WGS) entry which is preliminary data.</text>
</comment>
<name>A0A2H9TCI0_9ZZZZ</name>
<proteinExistence type="predicted"/>
<accession>A0A2H9TCI0</accession>
<organism evidence="1">
    <name type="scientific">invertebrate metagenome</name>
    <dbReference type="NCBI Taxonomy" id="1711999"/>
    <lineage>
        <taxon>unclassified sequences</taxon>
        <taxon>metagenomes</taxon>
        <taxon>organismal metagenomes</taxon>
    </lineage>
</organism>
<dbReference type="EMBL" id="NSIT01000001">
    <property type="protein sequence ID" value="PJE80962.1"/>
    <property type="molecule type" value="Genomic_DNA"/>
</dbReference>
<dbReference type="AlphaFoldDB" id="A0A2H9TCI0"/>